<gene>
    <name evidence="2" type="ORF">FYJ51_07850</name>
</gene>
<proteinExistence type="predicted"/>
<feature type="signal peptide" evidence="1">
    <location>
        <begin position="1"/>
        <end position="21"/>
    </location>
</feature>
<comment type="caution">
    <text evidence="2">The sequence shown here is derived from an EMBL/GenBank/DDBJ whole genome shotgun (WGS) entry which is preliminary data.</text>
</comment>
<name>A0A7X2TG60_9FIRM</name>
<dbReference type="EMBL" id="VUMN01000017">
    <property type="protein sequence ID" value="MSS58820.1"/>
    <property type="molecule type" value="Genomic_DNA"/>
</dbReference>
<evidence type="ECO:0000313" key="3">
    <source>
        <dbReference type="Proteomes" id="UP000461880"/>
    </source>
</evidence>
<dbReference type="AlphaFoldDB" id="A0A7X2TG60"/>
<keyword evidence="1" id="KW-0732">Signal</keyword>
<sequence length="193" mass="21403">MEKILIIVLLFLTACSQQSSAAASTPSAEMPSSSAPVIQSIDRAASESDTLTDEIIKDLLIRFRGILLYDYNCVLDDQTGFTDEDRDYHLVENYGSLEQLKNAVLSYTTEDIFDESLKLASFEEKDGKLYLSQPAMGLNAYSDNPSWETVDETTVAVLGQTGDGAEDGRKYIIRFGNEDGVWKVISYQCVNPQ</sequence>
<dbReference type="RefSeq" id="WP_154504782.1">
    <property type="nucleotide sequence ID" value="NZ_VUMN01000017.1"/>
</dbReference>
<evidence type="ECO:0000256" key="1">
    <source>
        <dbReference type="SAM" id="SignalP"/>
    </source>
</evidence>
<protein>
    <submittedName>
        <fullName evidence="2">Uncharacterized protein</fullName>
    </submittedName>
</protein>
<reference evidence="2 3" key="1">
    <citation type="submission" date="2019-08" db="EMBL/GenBank/DDBJ databases">
        <title>In-depth cultivation of the pig gut microbiome towards novel bacterial diversity and tailored functional studies.</title>
        <authorList>
            <person name="Wylensek D."/>
            <person name="Hitch T.C.A."/>
            <person name="Clavel T."/>
        </authorList>
    </citation>
    <scope>NUCLEOTIDE SEQUENCE [LARGE SCALE GENOMIC DNA]</scope>
    <source>
        <strain evidence="2 3">Oil+RF-744-GAM-WT-6</strain>
    </source>
</reference>
<keyword evidence="3" id="KW-1185">Reference proteome</keyword>
<dbReference type="Proteomes" id="UP000461880">
    <property type="component" value="Unassembled WGS sequence"/>
</dbReference>
<accession>A0A7X2TG60</accession>
<dbReference type="PROSITE" id="PS51257">
    <property type="entry name" value="PROKAR_LIPOPROTEIN"/>
    <property type="match status" value="1"/>
</dbReference>
<organism evidence="2 3">
    <name type="scientific">Stecheria intestinalis</name>
    <dbReference type="NCBI Taxonomy" id="2606630"/>
    <lineage>
        <taxon>Bacteria</taxon>
        <taxon>Bacillati</taxon>
        <taxon>Bacillota</taxon>
        <taxon>Erysipelotrichia</taxon>
        <taxon>Erysipelotrichales</taxon>
        <taxon>Erysipelotrichaceae</taxon>
        <taxon>Stecheria</taxon>
    </lineage>
</organism>
<feature type="chain" id="PRO_5039716559" evidence="1">
    <location>
        <begin position="22"/>
        <end position="193"/>
    </location>
</feature>
<evidence type="ECO:0000313" key="2">
    <source>
        <dbReference type="EMBL" id="MSS58820.1"/>
    </source>
</evidence>